<feature type="region of interest" description="Disordered" evidence="2">
    <location>
        <begin position="356"/>
        <end position="413"/>
    </location>
</feature>
<gene>
    <name evidence="3" type="ORF">ECRASSUSDP1_LOCUS3895</name>
</gene>
<proteinExistence type="predicted"/>
<protein>
    <submittedName>
        <fullName evidence="3">Uncharacterized protein</fullName>
    </submittedName>
</protein>
<sequence>MTYTPSQPSLSPLTSFCITKIHSWLKKLTGLPSSYEFTLKNETGFELNFKTKSLRDKAVTQICCALYCCSLEDLKQEIKQAKEESKDKWIDESSYVDCGPVASEKESDKHFVVNNVLDQSYVGSGKRSSVAWSDMASSFLCSPKPERVENIPKPQSGLGMKPPTQERIQEVPQKNLMTTPNNKLETPERPQSLHREPVHSRFEKLDLVNYREKRSEHLQKHSSRIRNNMSGKNLLSELRKLDLKKNPNSLADPHLEENKINIKTINANQKMFKTACKNQKSIERKPEVQKNALKTELRPKASHKDLNMNSSFGRPSNPKPYDKTPVTKSSGKLMYLNTNYEDVITKAKKLEEKRKALEKSWRNQTNNTKTPSEKESLHPKNSTLHGSRNVRAGQHKEMISNSSTKDLKKSRNVTERGTIQSYIRNANAKIKIQKNANKSTARLYNDYSSSIDIKDPVRTQGLRQSLNSTIDLHKFDKKESRMSRLGRKCKRLSEEHKNFTIDMQNLKERKNYQDECSWQTPKKLNKANALRMYGNLQPVPERSSNDDHIQYILGKHKFKDGYQGPQRLWDFVENSDKKPSTTRTHASKFGHYLS</sequence>
<evidence type="ECO:0000313" key="4">
    <source>
        <dbReference type="Proteomes" id="UP001295684"/>
    </source>
</evidence>
<feature type="compositionally biased region" description="Basic and acidic residues" evidence="2">
    <location>
        <begin position="280"/>
        <end position="306"/>
    </location>
</feature>
<comment type="caution">
    <text evidence="3">The sequence shown here is derived from an EMBL/GenBank/DDBJ whole genome shotgun (WGS) entry which is preliminary data.</text>
</comment>
<feature type="coiled-coil region" evidence="1">
    <location>
        <begin position="475"/>
        <end position="509"/>
    </location>
</feature>
<feature type="region of interest" description="Disordered" evidence="2">
    <location>
        <begin position="145"/>
        <end position="165"/>
    </location>
</feature>
<dbReference type="AlphaFoldDB" id="A0AAD1U5Y6"/>
<evidence type="ECO:0000256" key="1">
    <source>
        <dbReference type="SAM" id="Coils"/>
    </source>
</evidence>
<feature type="region of interest" description="Disordered" evidence="2">
    <location>
        <begin position="574"/>
        <end position="594"/>
    </location>
</feature>
<reference evidence="3" key="1">
    <citation type="submission" date="2023-07" db="EMBL/GenBank/DDBJ databases">
        <authorList>
            <consortium name="AG Swart"/>
            <person name="Singh M."/>
            <person name="Singh A."/>
            <person name="Seah K."/>
            <person name="Emmerich C."/>
        </authorList>
    </citation>
    <scope>NUCLEOTIDE SEQUENCE</scope>
    <source>
        <strain evidence="3">DP1</strain>
    </source>
</reference>
<organism evidence="3 4">
    <name type="scientific">Euplotes crassus</name>
    <dbReference type="NCBI Taxonomy" id="5936"/>
    <lineage>
        <taxon>Eukaryota</taxon>
        <taxon>Sar</taxon>
        <taxon>Alveolata</taxon>
        <taxon>Ciliophora</taxon>
        <taxon>Intramacronucleata</taxon>
        <taxon>Spirotrichea</taxon>
        <taxon>Hypotrichia</taxon>
        <taxon>Euplotida</taxon>
        <taxon>Euplotidae</taxon>
        <taxon>Moneuplotes</taxon>
    </lineage>
</organism>
<keyword evidence="1" id="KW-0175">Coiled coil</keyword>
<evidence type="ECO:0000256" key="2">
    <source>
        <dbReference type="SAM" id="MobiDB-lite"/>
    </source>
</evidence>
<accession>A0AAD1U5Y6</accession>
<feature type="region of interest" description="Disordered" evidence="2">
    <location>
        <begin position="278"/>
        <end position="328"/>
    </location>
</feature>
<evidence type="ECO:0000313" key="3">
    <source>
        <dbReference type="EMBL" id="CAI2362571.1"/>
    </source>
</evidence>
<keyword evidence="4" id="KW-1185">Reference proteome</keyword>
<name>A0AAD1U5Y6_EUPCR</name>
<dbReference type="EMBL" id="CAMPGE010003727">
    <property type="protein sequence ID" value="CAI2362571.1"/>
    <property type="molecule type" value="Genomic_DNA"/>
</dbReference>
<dbReference type="Proteomes" id="UP001295684">
    <property type="component" value="Unassembled WGS sequence"/>
</dbReference>